<evidence type="ECO:0000313" key="5">
    <source>
        <dbReference type="EMBL" id="GFH55090.1"/>
    </source>
</evidence>
<dbReference type="EMBL" id="BLLK01000047">
    <property type="protein sequence ID" value="GFH55086.1"/>
    <property type="molecule type" value="Genomic_DNA"/>
</dbReference>
<dbReference type="EMBL" id="BLLK01000047">
    <property type="protein sequence ID" value="GFH55082.1"/>
    <property type="molecule type" value="Genomic_DNA"/>
</dbReference>
<feature type="compositionally biased region" description="Basic and acidic residues" evidence="1">
    <location>
        <begin position="191"/>
        <end position="219"/>
    </location>
</feature>
<evidence type="ECO:0000313" key="4">
    <source>
        <dbReference type="EMBL" id="GFH55086.1"/>
    </source>
</evidence>
<sequence>MPPYTPCVATQFQLPPTVHDFFYTLMYDGLSPREMYGVTMGEVHGVSQKCFEGLAEFDFFGVENRFNDASATTGTPLVEFNYGGPEMDASENGGERKLYYSNFMVHEGIEMFEDMGYEICKDAGGEYVTLDGTVTMDAESSYWFRTFAPAANLLKAPGLYRYGYLHPYAIKNWFEMYSYQSYNQCGGGYGHGDDSSGSGDRKLANDKIDDSSKARRTDEPNYGPFPLDVCIPYVEFRNRYACVPKKNACTDKEIATIITTSTVTMDEIPMIHYYEDGYDTAPSDDPKRKMAANKKASNYQPKQQQQKKNPEKDVSSANSKRKLEGHDWPEPVSLFSKCTSVPTVTKVAKSKSTKASKSPKTSKSPKSPKLRNRE</sequence>
<evidence type="ECO:0000313" key="2">
    <source>
        <dbReference type="EMBL" id="GFH55082.1"/>
    </source>
</evidence>
<name>A0AAD3D1J4_9STRA</name>
<reference evidence="4 6" key="2">
    <citation type="journal article" date="2021" name="Sci. Rep.">
        <title>The genome of the diatom Chaetoceros tenuissimus carries an ancient integrated fragment of an extant virus.</title>
        <authorList>
            <person name="Hongo Y."/>
            <person name="Kimura K."/>
            <person name="Takaki Y."/>
            <person name="Yoshida Y."/>
            <person name="Baba S."/>
            <person name="Kobayashi G."/>
            <person name="Nagasaki K."/>
            <person name="Hano T."/>
            <person name="Tomaru Y."/>
        </authorList>
    </citation>
    <scope>NUCLEOTIDE SEQUENCE [LARGE SCALE GENOMIC DNA]</scope>
    <source>
        <strain evidence="4 6">NIES-3715</strain>
    </source>
</reference>
<dbReference type="Proteomes" id="UP001054902">
    <property type="component" value="Unassembled WGS sequence"/>
</dbReference>
<keyword evidence="6" id="KW-1185">Reference proteome</keyword>
<evidence type="ECO:0000313" key="3">
    <source>
        <dbReference type="EMBL" id="GFH55084.1"/>
    </source>
</evidence>
<feature type="region of interest" description="Disordered" evidence="1">
    <location>
        <begin position="279"/>
        <end position="374"/>
    </location>
</feature>
<evidence type="ECO:0000313" key="6">
    <source>
        <dbReference type="Proteomes" id="UP001054902"/>
    </source>
</evidence>
<organism evidence="4 6">
    <name type="scientific">Chaetoceros tenuissimus</name>
    <dbReference type="NCBI Taxonomy" id="426638"/>
    <lineage>
        <taxon>Eukaryota</taxon>
        <taxon>Sar</taxon>
        <taxon>Stramenopiles</taxon>
        <taxon>Ochrophyta</taxon>
        <taxon>Bacillariophyta</taxon>
        <taxon>Coscinodiscophyceae</taxon>
        <taxon>Chaetocerotophycidae</taxon>
        <taxon>Chaetocerotales</taxon>
        <taxon>Chaetocerotaceae</taxon>
        <taxon>Chaetoceros</taxon>
    </lineage>
</organism>
<dbReference type="AlphaFoldDB" id="A0AAD3D1J4"/>
<protein>
    <submittedName>
        <fullName evidence="4">Uncharacterized protein</fullName>
    </submittedName>
</protein>
<gene>
    <name evidence="2" type="ORF">CTEN210_11558</name>
    <name evidence="3" type="ORF">CTEN210_11560</name>
    <name evidence="4" type="ORF">CTEN210_11562</name>
    <name evidence="5" type="ORF">CTEN210_11566</name>
</gene>
<feature type="compositionally biased region" description="Low complexity" evidence="1">
    <location>
        <begin position="355"/>
        <end position="365"/>
    </location>
</feature>
<dbReference type="EMBL" id="BLLK01000047">
    <property type="protein sequence ID" value="GFH55090.1"/>
    <property type="molecule type" value="Genomic_DNA"/>
</dbReference>
<reference evidence="4" key="1">
    <citation type="submission" date="2020-02" db="EMBL/GenBank/DDBJ databases">
        <authorList>
            <person name="Hongo Y."/>
            <person name="Kimura K."/>
            <person name="Takaki Y."/>
            <person name="Tomaru Y."/>
        </authorList>
    </citation>
    <scope>NUCLEOTIDE SEQUENCE</scope>
    <source>
        <strain evidence="4">NIES-3715</strain>
    </source>
</reference>
<feature type="region of interest" description="Disordered" evidence="1">
    <location>
        <begin position="190"/>
        <end position="220"/>
    </location>
</feature>
<comment type="caution">
    <text evidence="4">The sequence shown here is derived from an EMBL/GenBank/DDBJ whole genome shotgun (WGS) entry which is preliminary data.</text>
</comment>
<accession>A0AAD3D1J4</accession>
<evidence type="ECO:0000256" key="1">
    <source>
        <dbReference type="SAM" id="MobiDB-lite"/>
    </source>
</evidence>
<proteinExistence type="predicted"/>
<dbReference type="EMBL" id="BLLK01000047">
    <property type="protein sequence ID" value="GFH55084.1"/>
    <property type="molecule type" value="Genomic_DNA"/>
</dbReference>